<dbReference type="RefSeq" id="WP_189675615.1">
    <property type="nucleotide sequence ID" value="NZ_BNAQ01000002.1"/>
</dbReference>
<protein>
    <submittedName>
        <fullName evidence="1">Uncharacterized protein</fullName>
    </submittedName>
</protein>
<comment type="caution">
    <text evidence="1">The sequence shown here is derived from an EMBL/GenBank/DDBJ whole genome shotgun (WGS) entry which is preliminary data.</text>
</comment>
<accession>A0ABQ3LFZ1</accession>
<sequence length="61" mass="6458">MRIGYRIAARDAKAKACAPLRSPAAAIVVVIAAIVDHDILLAAAAKAFRALRDADFIRAAR</sequence>
<gene>
    <name evidence="1" type="ORF">GCM10008023_13330</name>
</gene>
<evidence type="ECO:0000313" key="2">
    <source>
        <dbReference type="Proteomes" id="UP000652430"/>
    </source>
</evidence>
<organism evidence="1 2">
    <name type="scientific">Sphingomonas glacialis</name>
    <dbReference type="NCBI Taxonomy" id="658225"/>
    <lineage>
        <taxon>Bacteria</taxon>
        <taxon>Pseudomonadati</taxon>
        <taxon>Pseudomonadota</taxon>
        <taxon>Alphaproteobacteria</taxon>
        <taxon>Sphingomonadales</taxon>
        <taxon>Sphingomonadaceae</taxon>
        <taxon>Sphingomonas</taxon>
    </lineage>
</organism>
<name>A0ABQ3LFZ1_9SPHN</name>
<dbReference type="EMBL" id="BNAQ01000002">
    <property type="protein sequence ID" value="GHH13272.1"/>
    <property type="molecule type" value="Genomic_DNA"/>
</dbReference>
<reference evidence="2" key="1">
    <citation type="journal article" date="2019" name="Int. J. Syst. Evol. Microbiol.">
        <title>The Global Catalogue of Microorganisms (GCM) 10K type strain sequencing project: providing services to taxonomists for standard genome sequencing and annotation.</title>
        <authorList>
            <consortium name="The Broad Institute Genomics Platform"/>
            <consortium name="The Broad Institute Genome Sequencing Center for Infectious Disease"/>
            <person name="Wu L."/>
            <person name="Ma J."/>
        </authorList>
    </citation>
    <scope>NUCLEOTIDE SEQUENCE [LARGE SCALE GENOMIC DNA]</scope>
    <source>
        <strain evidence="2">CGMCC 1.8957</strain>
    </source>
</reference>
<proteinExistence type="predicted"/>
<dbReference type="Proteomes" id="UP000652430">
    <property type="component" value="Unassembled WGS sequence"/>
</dbReference>
<evidence type="ECO:0000313" key="1">
    <source>
        <dbReference type="EMBL" id="GHH13272.1"/>
    </source>
</evidence>
<keyword evidence="2" id="KW-1185">Reference proteome</keyword>